<keyword evidence="1" id="KW-0677">Repeat</keyword>
<evidence type="ECO:0000256" key="1">
    <source>
        <dbReference type="ARBA" id="ARBA00022737"/>
    </source>
</evidence>
<organism evidence="5 6">
    <name type="scientific">Tigriopus californicus</name>
    <name type="common">Marine copepod</name>
    <dbReference type="NCBI Taxonomy" id="6832"/>
    <lineage>
        <taxon>Eukaryota</taxon>
        <taxon>Metazoa</taxon>
        <taxon>Ecdysozoa</taxon>
        <taxon>Arthropoda</taxon>
        <taxon>Crustacea</taxon>
        <taxon>Multicrustacea</taxon>
        <taxon>Hexanauplia</taxon>
        <taxon>Copepoda</taxon>
        <taxon>Harpacticoida</taxon>
        <taxon>Harpacticidae</taxon>
        <taxon>Tigriopus</taxon>
    </lineage>
</organism>
<feature type="domain" description="EF-hand" evidence="4">
    <location>
        <begin position="142"/>
        <end position="173"/>
    </location>
</feature>
<sequence length="173" mass="19745">MHSCHSMSAIVLFNQQKIRDRHKREALIEAFRKADKNGDGRLTVDDVYGIYMSHGVDVTREEVQKIVEAADKDGTGLLTEKEFVDSQKTGEGVTVMEDPKSQDDRQQPKDAGKQAELAFKLYDKDKDGYITKSEMEKLSKNLSKEQIEKVFARFDADGDGRLSYAEFRKMMNK</sequence>
<name>A0A553NZ17_TIGCA</name>
<dbReference type="SUPFAM" id="SSF47473">
    <property type="entry name" value="EF-hand"/>
    <property type="match status" value="1"/>
</dbReference>
<dbReference type="PANTHER" id="PTHR23050">
    <property type="entry name" value="CALCIUM BINDING PROTEIN"/>
    <property type="match status" value="1"/>
</dbReference>
<dbReference type="InterPro" id="IPR018247">
    <property type="entry name" value="EF_Hand_1_Ca_BS"/>
</dbReference>
<evidence type="ECO:0000259" key="4">
    <source>
        <dbReference type="PROSITE" id="PS50222"/>
    </source>
</evidence>
<dbReference type="InterPro" id="IPR011992">
    <property type="entry name" value="EF-hand-dom_pair"/>
</dbReference>
<feature type="domain" description="EF-hand" evidence="4">
    <location>
        <begin position="22"/>
        <end position="57"/>
    </location>
</feature>
<proteinExistence type="predicted"/>
<keyword evidence="2" id="KW-0106">Calcium</keyword>
<dbReference type="PROSITE" id="PS00018">
    <property type="entry name" value="EF_HAND_1"/>
    <property type="match status" value="3"/>
</dbReference>
<protein>
    <recommendedName>
        <fullName evidence="4">EF-hand domain-containing protein</fullName>
    </recommendedName>
</protein>
<dbReference type="AlphaFoldDB" id="A0A553NZ17"/>
<dbReference type="PROSITE" id="PS50222">
    <property type="entry name" value="EF_HAND_2"/>
    <property type="match status" value="4"/>
</dbReference>
<dbReference type="CDD" id="cd00051">
    <property type="entry name" value="EFh"/>
    <property type="match status" value="1"/>
</dbReference>
<feature type="region of interest" description="Disordered" evidence="3">
    <location>
        <begin position="88"/>
        <end position="112"/>
    </location>
</feature>
<evidence type="ECO:0000256" key="2">
    <source>
        <dbReference type="ARBA" id="ARBA00022837"/>
    </source>
</evidence>
<dbReference type="InterPro" id="IPR050145">
    <property type="entry name" value="Centrin_CML-like"/>
</dbReference>
<dbReference type="Gene3D" id="1.10.238.10">
    <property type="entry name" value="EF-hand"/>
    <property type="match status" value="2"/>
</dbReference>
<gene>
    <name evidence="5" type="ORF">TCAL_09683</name>
</gene>
<dbReference type="InterPro" id="IPR002048">
    <property type="entry name" value="EF_hand_dom"/>
</dbReference>
<evidence type="ECO:0000313" key="5">
    <source>
        <dbReference type="EMBL" id="TRY70667.1"/>
    </source>
</evidence>
<evidence type="ECO:0000256" key="3">
    <source>
        <dbReference type="SAM" id="MobiDB-lite"/>
    </source>
</evidence>
<feature type="domain" description="EF-hand" evidence="4">
    <location>
        <begin position="58"/>
        <end position="93"/>
    </location>
</feature>
<dbReference type="GO" id="GO:0005509">
    <property type="term" value="F:calcium ion binding"/>
    <property type="evidence" value="ECO:0007669"/>
    <property type="project" value="InterPro"/>
</dbReference>
<comment type="caution">
    <text evidence="5">The sequence shown here is derived from an EMBL/GenBank/DDBJ whole genome shotgun (WGS) entry which is preliminary data.</text>
</comment>
<dbReference type="Pfam" id="PF13499">
    <property type="entry name" value="EF-hand_7"/>
    <property type="match status" value="2"/>
</dbReference>
<dbReference type="Proteomes" id="UP000318571">
    <property type="component" value="Chromosome 9"/>
</dbReference>
<accession>A0A553NZ17</accession>
<evidence type="ECO:0000313" key="6">
    <source>
        <dbReference type="Proteomes" id="UP000318571"/>
    </source>
</evidence>
<feature type="compositionally biased region" description="Basic and acidic residues" evidence="3">
    <location>
        <begin position="97"/>
        <end position="112"/>
    </location>
</feature>
<feature type="domain" description="EF-hand" evidence="4">
    <location>
        <begin position="110"/>
        <end position="138"/>
    </location>
</feature>
<dbReference type="OMA" id="XEKEFIN"/>
<dbReference type="STRING" id="6832.A0A553NZ17"/>
<reference evidence="5 6" key="1">
    <citation type="journal article" date="2018" name="Nat. Ecol. Evol.">
        <title>Genomic signatures of mitonuclear coevolution across populations of Tigriopus californicus.</title>
        <authorList>
            <person name="Barreto F.S."/>
            <person name="Watson E.T."/>
            <person name="Lima T.G."/>
            <person name="Willett C.S."/>
            <person name="Edmands S."/>
            <person name="Li W."/>
            <person name="Burton R.S."/>
        </authorList>
    </citation>
    <scope>NUCLEOTIDE SEQUENCE [LARGE SCALE GENOMIC DNA]</scope>
    <source>
        <strain evidence="5 6">San Diego</strain>
    </source>
</reference>
<dbReference type="EMBL" id="VCGU01000009">
    <property type="protein sequence ID" value="TRY70667.1"/>
    <property type="molecule type" value="Genomic_DNA"/>
</dbReference>
<dbReference type="SMART" id="SM00054">
    <property type="entry name" value="EFh"/>
    <property type="match status" value="4"/>
</dbReference>
<keyword evidence="6" id="KW-1185">Reference proteome</keyword>